<feature type="domain" description="GIY-YIG" evidence="3">
    <location>
        <begin position="60"/>
        <end position="142"/>
    </location>
</feature>
<dbReference type="Gene3D" id="3.40.1440.10">
    <property type="entry name" value="GIY-YIG endonuclease"/>
    <property type="match status" value="1"/>
</dbReference>
<dbReference type="Proteomes" id="UP001153076">
    <property type="component" value="Unassembled WGS sequence"/>
</dbReference>
<gene>
    <name evidence="4" type="ORF">Cgig2_031320</name>
</gene>
<evidence type="ECO:0000313" key="5">
    <source>
        <dbReference type="Proteomes" id="UP001153076"/>
    </source>
</evidence>
<feature type="compositionally biased region" description="Low complexity" evidence="2">
    <location>
        <begin position="25"/>
        <end position="35"/>
    </location>
</feature>
<dbReference type="PANTHER" id="PTHR20208">
    <property type="entry name" value="STRUCTURE-SPECIFIC ENDONUCLEASE SUBUNIT SLX1"/>
    <property type="match status" value="1"/>
</dbReference>
<proteinExistence type="predicted"/>
<dbReference type="EMBL" id="JAKOGI010000077">
    <property type="protein sequence ID" value="KAJ8445507.1"/>
    <property type="molecule type" value="Genomic_DNA"/>
</dbReference>
<sequence>MQIGRKSKMMAMHVKLSHTFRSTKPHSNPNTNSKPNPNPRPQCAKIPEPEPESSLPHRNRSWCVYLIASTNPPLKTYIGATNDFCRRLKQHNGELKGGAKASRAGRPWVCACIVHGFANQSEACKFESKWKISSRKLPRKTRIEFENAEDQEEKGIHCLLQHRYRAMEKLKHSIDNYQLHDDQRAPVAGIVQARDVNYMDRIVLIWHLGGEVAYLPHNVSLCVTLKAKEYELFTVVPMKELSSGATFAPIRLIQMFNFEGAIKYLKHESKATGMVYMRVRGCVFGAYTSTQPQRISVDSEEIGFEH</sequence>
<evidence type="ECO:0000313" key="4">
    <source>
        <dbReference type="EMBL" id="KAJ8445507.1"/>
    </source>
</evidence>
<dbReference type="CDD" id="cd10455">
    <property type="entry name" value="GIY-YIG_SLX1"/>
    <property type="match status" value="1"/>
</dbReference>
<dbReference type="PANTHER" id="PTHR20208:SF13">
    <property type="entry name" value="STRUCTURE-SPECIFIC ENDONUCLEASE SUBUNIT SLX1"/>
    <property type="match status" value="1"/>
</dbReference>
<dbReference type="PROSITE" id="PS50164">
    <property type="entry name" value="GIY_YIG"/>
    <property type="match status" value="1"/>
</dbReference>
<comment type="caution">
    <text evidence="4">The sequence shown here is derived from an EMBL/GenBank/DDBJ whole genome shotgun (WGS) entry which is preliminary data.</text>
</comment>
<keyword evidence="1" id="KW-0119">Carbohydrate metabolism</keyword>
<dbReference type="AlphaFoldDB" id="A0A9Q1KLK4"/>
<dbReference type="OrthoDB" id="24645at2759"/>
<evidence type="ECO:0000256" key="2">
    <source>
        <dbReference type="SAM" id="MobiDB-lite"/>
    </source>
</evidence>
<name>A0A9Q1KLK4_9CARY</name>
<dbReference type="InterPro" id="IPR050381">
    <property type="entry name" value="SLX1_endonuclease"/>
</dbReference>
<accession>A0A9Q1KLK4</accession>
<protein>
    <recommendedName>
        <fullName evidence="3">GIY-YIG domain-containing protein</fullName>
    </recommendedName>
</protein>
<dbReference type="Pfam" id="PF05691">
    <property type="entry name" value="Raffinose_syn"/>
    <property type="match status" value="1"/>
</dbReference>
<reference evidence="4" key="1">
    <citation type="submission" date="2022-04" db="EMBL/GenBank/DDBJ databases">
        <title>Carnegiea gigantea Genome sequencing and assembly v2.</title>
        <authorList>
            <person name="Copetti D."/>
            <person name="Sanderson M.J."/>
            <person name="Burquez A."/>
            <person name="Wojciechowski M.F."/>
        </authorList>
    </citation>
    <scope>NUCLEOTIDE SEQUENCE</scope>
    <source>
        <strain evidence="4">SGP5-SGP5p</strain>
        <tissue evidence="4">Aerial part</tissue>
    </source>
</reference>
<evidence type="ECO:0000259" key="3">
    <source>
        <dbReference type="PROSITE" id="PS50164"/>
    </source>
</evidence>
<dbReference type="InterPro" id="IPR000305">
    <property type="entry name" value="GIY-YIG_endonuc"/>
</dbReference>
<organism evidence="4 5">
    <name type="scientific">Carnegiea gigantea</name>
    <dbReference type="NCBI Taxonomy" id="171969"/>
    <lineage>
        <taxon>Eukaryota</taxon>
        <taxon>Viridiplantae</taxon>
        <taxon>Streptophyta</taxon>
        <taxon>Embryophyta</taxon>
        <taxon>Tracheophyta</taxon>
        <taxon>Spermatophyta</taxon>
        <taxon>Magnoliopsida</taxon>
        <taxon>eudicotyledons</taxon>
        <taxon>Gunneridae</taxon>
        <taxon>Pentapetalae</taxon>
        <taxon>Caryophyllales</taxon>
        <taxon>Cactineae</taxon>
        <taxon>Cactaceae</taxon>
        <taxon>Cactoideae</taxon>
        <taxon>Echinocereeae</taxon>
        <taxon>Carnegiea</taxon>
    </lineage>
</organism>
<dbReference type="InterPro" id="IPR035901">
    <property type="entry name" value="GIY-YIG_endonuc_sf"/>
</dbReference>
<keyword evidence="5" id="KW-1185">Reference proteome</keyword>
<feature type="region of interest" description="Disordered" evidence="2">
    <location>
        <begin position="19"/>
        <end position="56"/>
    </location>
</feature>
<dbReference type="Pfam" id="PF01541">
    <property type="entry name" value="GIY-YIG"/>
    <property type="match status" value="1"/>
</dbReference>
<dbReference type="SUPFAM" id="SSF82771">
    <property type="entry name" value="GIY-YIG endonuclease"/>
    <property type="match status" value="1"/>
</dbReference>
<dbReference type="InterPro" id="IPR008811">
    <property type="entry name" value="Glycosyl_hydrolases_36"/>
</dbReference>
<evidence type="ECO:0000256" key="1">
    <source>
        <dbReference type="ARBA" id="ARBA00023277"/>
    </source>
</evidence>